<comment type="caution">
    <text evidence="2">The sequence shown here is derived from an EMBL/GenBank/DDBJ whole genome shotgun (WGS) entry which is preliminary data.</text>
</comment>
<feature type="domain" description="PiggyBac transposable element-derived protein" evidence="1">
    <location>
        <begin position="4"/>
        <end position="53"/>
    </location>
</feature>
<proteinExistence type="predicted"/>
<keyword evidence="3" id="KW-1185">Reference proteome</keyword>
<dbReference type="InterPro" id="IPR029526">
    <property type="entry name" value="PGBD"/>
</dbReference>
<organism evidence="2 3">
    <name type="scientific">Tuber magnatum</name>
    <name type="common">white Piedmont truffle</name>
    <dbReference type="NCBI Taxonomy" id="42249"/>
    <lineage>
        <taxon>Eukaryota</taxon>
        <taxon>Fungi</taxon>
        <taxon>Dikarya</taxon>
        <taxon>Ascomycota</taxon>
        <taxon>Pezizomycotina</taxon>
        <taxon>Pezizomycetes</taxon>
        <taxon>Pezizales</taxon>
        <taxon>Tuberaceae</taxon>
        <taxon>Tuber</taxon>
    </lineage>
</organism>
<reference evidence="2 3" key="1">
    <citation type="submission" date="2018-03" db="EMBL/GenBank/DDBJ databases">
        <title>Genomes of Pezizomycetes fungi and the evolution of truffles.</title>
        <authorList>
            <person name="Murat C."/>
            <person name="Payen T."/>
            <person name="Noel B."/>
            <person name="Kuo A."/>
            <person name="Martin F.M."/>
        </authorList>
    </citation>
    <scope>NUCLEOTIDE SEQUENCE [LARGE SCALE GENOMIC DNA]</scope>
    <source>
        <strain evidence="2">091103-1</strain>
    </source>
</reference>
<accession>A0A317SXU3</accession>
<dbReference type="Pfam" id="PF13843">
    <property type="entry name" value="DDE_Tnp_1_7"/>
    <property type="match status" value="1"/>
</dbReference>
<dbReference type="EMBL" id="PYWC01000009">
    <property type="protein sequence ID" value="PWW79295.1"/>
    <property type="molecule type" value="Genomic_DNA"/>
</dbReference>
<evidence type="ECO:0000259" key="1">
    <source>
        <dbReference type="Pfam" id="PF13843"/>
    </source>
</evidence>
<evidence type="ECO:0000313" key="3">
    <source>
        <dbReference type="Proteomes" id="UP000246991"/>
    </source>
</evidence>
<gene>
    <name evidence="2" type="ORF">C7212DRAFT_155460</name>
</gene>
<protein>
    <recommendedName>
        <fullName evidence="1">PiggyBac transposable element-derived protein domain-containing protein</fullName>
    </recommendedName>
</protein>
<feature type="non-terminal residue" evidence="2">
    <location>
        <position position="1"/>
    </location>
</feature>
<sequence>VPIPLIANDYNWYKMGVDITDHYWSYYFTQVKCFQNWSLIFYWLLNTTIINAYNLS</sequence>
<dbReference type="Proteomes" id="UP000246991">
    <property type="component" value="Unassembled WGS sequence"/>
</dbReference>
<evidence type="ECO:0000313" key="2">
    <source>
        <dbReference type="EMBL" id="PWW79295.1"/>
    </source>
</evidence>
<name>A0A317SXU3_9PEZI</name>
<dbReference type="AlphaFoldDB" id="A0A317SXU3"/>
<dbReference type="OrthoDB" id="2431486at2759"/>